<dbReference type="AlphaFoldDB" id="A0A5C6LZW3"/>
<feature type="binding site" evidence="9">
    <location>
        <begin position="130"/>
        <end position="132"/>
    </location>
    <ligand>
        <name>2-[(2R,5Z)-2-carboxy-4-methylthiazol-5(2H)-ylidene]ethyl phosphate</name>
        <dbReference type="ChEBI" id="CHEBI:62899"/>
    </ligand>
</feature>
<keyword evidence="4 9" id="KW-0460">Magnesium</keyword>
<feature type="binding site" evidence="9">
    <location>
        <position position="166"/>
    </location>
    <ligand>
        <name>2-[(2R,5Z)-2-carboxy-4-methylthiazol-5(2H)-ylidene]ethyl phosphate</name>
        <dbReference type="ChEBI" id="CHEBI:62899"/>
    </ligand>
</feature>
<organism evidence="13 14">
    <name type="scientific">Chitinophaga pinensis</name>
    <dbReference type="NCBI Taxonomy" id="79329"/>
    <lineage>
        <taxon>Bacteria</taxon>
        <taxon>Pseudomonadati</taxon>
        <taxon>Bacteroidota</taxon>
        <taxon>Chitinophagia</taxon>
        <taxon>Chitinophagales</taxon>
        <taxon>Chitinophagaceae</taxon>
        <taxon>Chitinophaga</taxon>
    </lineage>
</organism>
<dbReference type="RefSeq" id="WP_146302746.1">
    <property type="nucleotide sequence ID" value="NZ_VOHS01000001.1"/>
</dbReference>
<dbReference type="GO" id="GO:0009229">
    <property type="term" value="P:thiamine diphosphate biosynthetic process"/>
    <property type="evidence" value="ECO:0007669"/>
    <property type="project" value="UniProtKB-UniRule"/>
</dbReference>
<evidence type="ECO:0000259" key="12">
    <source>
        <dbReference type="Pfam" id="PF02581"/>
    </source>
</evidence>
<dbReference type="GO" id="GO:0005737">
    <property type="term" value="C:cytoplasm"/>
    <property type="evidence" value="ECO:0007669"/>
    <property type="project" value="TreeGrafter"/>
</dbReference>
<evidence type="ECO:0000256" key="7">
    <source>
        <dbReference type="ARBA" id="ARBA00047851"/>
    </source>
</evidence>
<feature type="binding site" evidence="9">
    <location>
        <position position="85"/>
    </location>
    <ligand>
        <name>Mg(2+)</name>
        <dbReference type="ChEBI" id="CHEBI:18420"/>
    </ligand>
</feature>
<dbReference type="GO" id="GO:0009228">
    <property type="term" value="P:thiamine biosynthetic process"/>
    <property type="evidence" value="ECO:0007669"/>
    <property type="project" value="UniProtKB-KW"/>
</dbReference>
<comment type="pathway">
    <text evidence="1 9 11">Cofactor biosynthesis; thiamine diphosphate biosynthesis; thiamine phosphate from 4-amino-2-methyl-5-diphosphomethylpyrimidine and 4-methyl-5-(2-phosphoethyl)-thiazole: step 1/1.</text>
</comment>
<dbReference type="InterPro" id="IPR013785">
    <property type="entry name" value="Aldolase_TIM"/>
</dbReference>
<comment type="catalytic activity">
    <reaction evidence="8 9 10">
        <text>2-[(2R,5Z)-2-carboxy-4-methylthiazol-5(2H)-ylidene]ethyl phosphate + 4-amino-2-methyl-5-(diphosphooxymethyl)pyrimidine + 2 H(+) = thiamine phosphate + CO2 + diphosphate</text>
        <dbReference type="Rhea" id="RHEA:47844"/>
        <dbReference type="ChEBI" id="CHEBI:15378"/>
        <dbReference type="ChEBI" id="CHEBI:16526"/>
        <dbReference type="ChEBI" id="CHEBI:33019"/>
        <dbReference type="ChEBI" id="CHEBI:37575"/>
        <dbReference type="ChEBI" id="CHEBI:57841"/>
        <dbReference type="ChEBI" id="CHEBI:62899"/>
        <dbReference type="EC" id="2.5.1.3"/>
    </reaction>
</comment>
<feature type="binding site" evidence="9">
    <location>
        <position position="66"/>
    </location>
    <ligand>
        <name>Mg(2+)</name>
        <dbReference type="ChEBI" id="CHEBI:18420"/>
    </ligand>
</feature>
<comment type="cofactor">
    <cofactor evidence="9">
        <name>Mg(2+)</name>
        <dbReference type="ChEBI" id="CHEBI:18420"/>
    </cofactor>
    <text evidence="9">Binds 1 Mg(2+) ion per subunit.</text>
</comment>
<dbReference type="EC" id="2.5.1.3" evidence="9"/>
<sequence length="204" mass="21516">MISSLHYISQQTSGATHLDNVQEACEAGCKWIQLRIKNETEETILSTALAAKEICSKYNATLIVNDHPGIARKAGAHGVHVGKLDMSVAAARALTGERFIIGGTANTLDDILVHVKDGADYVGLGPYRFTTTKEKLSPILGLEGIANIMRALKNMGIHIPVIAIGGILAADIPALMETGIHGIAVSGLITHATNKSQTVSSLTI</sequence>
<dbReference type="InterPro" id="IPR034291">
    <property type="entry name" value="TMP_synthase"/>
</dbReference>
<keyword evidence="5 9" id="KW-0784">Thiamine biosynthesis</keyword>
<feature type="binding site" evidence="9">
    <location>
        <position position="133"/>
    </location>
    <ligand>
        <name>4-amino-2-methyl-5-(diphosphooxymethyl)pyrimidine</name>
        <dbReference type="ChEBI" id="CHEBI:57841"/>
    </ligand>
</feature>
<accession>A0A5C6LZW3</accession>
<keyword evidence="2 9" id="KW-0808">Transferase</keyword>
<dbReference type="InterPro" id="IPR022998">
    <property type="entry name" value="ThiamineP_synth_TenI"/>
</dbReference>
<evidence type="ECO:0000256" key="3">
    <source>
        <dbReference type="ARBA" id="ARBA00022723"/>
    </source>
</evidence>
<evidence type="ECO:0000256" key="11">
    <source>
        <dbReference type="RuleBase" id="RU004253"/>
    </source>
</evidence>
<dbReference type="EMBL" id="VOHS01000001">
    <property type="protein sequence ID" value="TWW02264.1"/>
    <property type="molecule type" value="Genomic_DNA"/>
</dbReference>
<evidence type="ECO:0000256" key="2">
    <source>
        <dbReference type="ARBA" id="ARBA00022679"/>
    </source>
</evidence>
<feature type="domain" description="Thiamine phosphate synthase/TenI" evidence="12">
    <location>
        <begin position="10"/>
        <end position="186"/>
    </location>
</feature>
<comment type="catalytic activity">
    <reaction evidence="7 9 10">
        <text>2-(2-carboxy-4-methylthiazol-5-yl)ethyl phosphate + 4-amino-2-methyl-5-(diphosphooxymethyl)pyrimidine + 2 H(+) = thiamine phosphate + CO2 + diphosphate</text>
        <dbReference type="Rhea" id="RHEA:47848"/>
        <dbReference type="ChEBI" id="CHEBI:15378"/>
        <dbReference type="ChEBI" id="CHEBI:16526"/>
        <dbReference type="ChEBI" id="CHEBI:33019"/>
        <dbReference type="ChEBI" id="CHEBI:37575"/>
        <dbReference type="ChEBI" id="CHEBI:57841"/>
        <dbReference type="ChEBI" id="CHEBI:62890"/>
        <dbReference type="EC" id="2.5.1.3"/>
    </reaction>
</comment>
<keyword evidence="3 9" id="KW-0479">Metal-binding</keyword>
<comment type="similarity">
    <text evidence="9 10">Belongs to the thiamine-phosphate synthase family.</text>
</comment>
<protein>
    <recommendedName>
        <fullName evidence="9">Thiamine-phosphate synthase</fullName>
        <shortName evidence="9">TP synthase</shortName>
        <shortName evidence="9">TPS</shortName>
        <ecNumber evidence="9">2.5.1.3</ecNumber>
    </recommendedName>
    <alternativeName>
        <fullName evidence="9">Thiamine-phosphate pyrophosphorylase</fullName>
        <shortName evidence="9">TMP pyrophosphorylase</shortName>
        <shortName evidence="9">TMP-PPase</shortName>
    </alternativeName>
</protein>
<keyword evidence="14" id="KW-1185">Reference proteome</keyword>
<dbReference type="SUPFAM" id="SSF51391">
    <property type="entry name" value="Thiamin phosphate synthase"/>
    <property type="match status" value="1"/>
</dbReference>
<evidence type="ECO:0000256" key="10">
    <source>
        <dbReference type="RuleBase" id="RU003826"/>
    </source>
</evidence>
<dbReference type="Pfam" id="PF02581">
    <property type="entry name" value="TMP-TENI"/>
    <property type="match status" value="1"/>
</dbReference>
<proteinExistence type="inferred from homology"/>
<feature type="binding site" evidence="9">
    <location>
        <position position="65"/>
    </location>
    <ligand>
        <name>4-amino-2-methyl-5-(diphosphooxymethyl)pyrimidine</name>
        <dbReference type="ChEBI" id="CHEBI:57841"/>
    </ligand>
</feature>
<evidence type="ECO:0000256" key="8">
    <source>
        <dbReference type="ARBA" id="ARBA00047883"/>
    </source>
</evidence>
<dbReference type="Proteomes" id="UP000318815">
    <property type="component" value="Unassembled WGS sequence"/>
</dbReference>
<dbReference type="PANTHER" id="PTHR20857">
    <property type="entry name" value="THIAMINE-PHOSPHATE PYROPHOSPHORYLASE"/>
    <property type="match status" value="1"/>
</dbReference>
<dbReference type="NCBIfam" id="NF000736">
    <property type="entry name" value="PRK00043.2-3"/>
    <property type="match status" value="1"/>
</dbReference>
<dbReference type="GO" id="GO:0004789">
    <property type="term" value="F:thiamine-phosphate diphosphorylase activity"/>
    <property type="evidence" value="ECO:0007669"/>
    <property type="project" value="UniProtKB-UniRule"/>
</dbReference>
<evidence type="ECO:0000256" key="6">
    <source>
        <dbReference type="ARBA" id="ARBA00047334"/>
    </source>
</evidence>
<feature type="binding site" evidence="9">
    <location>
        <begin position="33"/>
        <end position="37"/>
    </location>
    <ligand>
        <name>4-amino-2-methyl-5-(diphosphooxymethyl)pyrimidine</name>
        <dbReference type="ChEBI" id="CHEBI:57841"/>
    </ligand>
</feature>
<evidence type="ECO:0000313" key="14">
    <source>
        <dbReference type="Proteomes" id="UP000318815"/>
    </source>
</evidence>
<feature type="binding site" evidence="9">
    <location>
        <position position="104"/>
    </location>
    <ligand>
        <name>4-amino-2-methyl-5-(diphosphooxymethyl)pyrimidine</name>
        <dbReference type="ChEBI" id="CHEBI:57841"/>
    </ligand>
</feature>
<evidence type="ECO:0000256" key="5">
    <source>
        <dbReference type="ARBA" id="ARBA00022977"/>
    </source>
</evidence>
<comment type="function">
    <text evidence="9">Condenses 4-methyl-5-(beta-hydroxyethyl)thiazole monophosphate (THZ-P) and 2-methyl-4-amino-5-hydroxymethyl pyrimidine pyrophosphate (HMP-PP) to form thiamine monophosphate (TMP).</text>
</comment>
<dbReference type="PANTHER" id="PTHR20857:SF15">
    <property type="entry name" value="THIAMINE-PHOSPHATE SYNTHASE"/>
    <property type="match status" value="1"/>
</dbReference>
<reference evidence="13 14" key="1">
    <citation type="submission" date="2019-08" db="EMBL/GenBank/DDBJ databases">
        <title>Whole genome sequencing of chitin degrading bacteria Chitinophaga pinensis YS16.</title>
        <authorList>
            <person name="Singh R.P."/>
            <person name="Manchanda G."/>
            <person name="Maurya I.K."/>
            <person name="Joshi N.K."/>
            <person name="Srivastava A.K."/>
        </authorList>
    </citation>
    <scope>NUCLEOTIDE SEQUENCE [LARGE SCALE GENOMIC DNA]</scope>
    <source>
        <strain evidence="13 14">YS-16</strain>
    </source>
</reference>
<name>A0A5C6LZW3_9BACT</name>
<dbReference type="Gene3D" id="3.20.20.70">
    <property type="entry name" value="Aldolase class I"/>
    <property type="match status" value="1"/>
</dbReference>
<gene>
    <name evidence="9" type="primary">thiE</name>
    <name evidence="13" type="ORF">FEF09_00190</name>
</gene>
<evidence type="ECO:0000256" key="9">
    <source>
        <dbReference type="HAMAP-Rule" id="MF_00097"/>
    </source>
</evidence>
<dbReference type="InterPro" id="IPR036206">
    <property type="entry name" value="ThiamineP_synth_sf"/>
</dbReference>
<dbReference type="CDD" id="cd00564">
    <property type="entry name" value="TMP_TenI"/>
    <property type="match status" value="1"/>
</dbReference>
<dbReference type="UniPathway" id="UPA00060">
    <property type="reaction ID" value="UER00141"/>
</dbReference>
<dbReference type="OrthoDB" id="9812206at2"/>
<dbReference type="GO" id="GO:0000287">
    <property type="term" value="F:magnesium ion binding"/>
    <property type="evidence" value="ECO:0007669"/>
    <property type="project" value="UniProtKB-UniRule"/>
</dbReference>
<comment type="caution">
    <text evidence="13">The sequence shown here is derived from an EMBL/GenBank/DDBJ whole genome shotgun (WGS) entry which is preliminary data.</text>
</comment>
<comment type="caution">
    <text evidence="9">Lacks conserved residue(s) required for the propagation of feature annotation.</text>
</comment>
<evidence type="ECO:0000256" key="4">
    <source>
        <dbReference type="ARBA" id="ARBA00022842"/>
    </source>
</evidence>
<evidence type="ECO:0000313" key="13">
    <source>
        <dbReference type="EMBL" id="TWW02264.1"/>
    </source>
</evidence>
<comment type="catalytic activity">
    <reaction evidence="6 9 10">
        <text>4-methyl-5-(2-phosphooxyethyl)-thiazole + 4-amino-2-methyl-5-(diphosphooxymethyl)pyrimidine + H(+) = thiamine phosphate + diphosphate</text>
        <dbReference type="Rhea" id="RHEA:22328"/>
        <dbReference type="ChEBI" id="CHEBI:15378"/>
        <dbReference type="ChEBI" id="CHEBI:33019"/>
        <dbReference type="ChEBI" id="CHEBI:37575"/>
        <dbReference type="ChEBI" id="CHEBI:57841"/>
        <dbReference type="ChEBI" id="CHEBI:58296"/>
        <dbReference type="EC" id="2.5.1.3"/>
    </reaction>
</comment>
<evidence type="ECO:0000256" key="1">
    <source>
        <dbReference type="ARBA" id="ARBA00005165"/>
    </source>
</evidence>
<dbReference type="HAMAP" id="MF_00097">
    <property type="entry name" value="TMP_synthase"/>
    <property type="match status" value="1"/>
</dbReference>
<dbReference type="NCBIfam" id="TIGR00693">
    <property type="entry name" value="thiE"/>
    <property type="match status" value="1"/>
</dbReference>